<dbReference type="FunFam" id="3.30.160.60:FF:000036">
    <property type="entry name" value="GLI family zinc finger 3"/>
    <property type="match status" value="1"/>
</dbReference>
<evidence type="ECO:0000313" key="11">
    <source>
        <dbReference type="EMBL" id="KAJ1170286.1"/>
    </source>
</evidence>
<dbReference type="Gene3D" id="3.30.160.60">
    <property type="entry name" value="Classic Zinc Finger"/>
    <property type="match status" value="4"/>
</dbReference>
<comment type="caution">
    <text evidence="11">The sequence shown here is derived from an EMBL/GenBank/DDBJ whole genome shotgun (WGS) entry which is preliminary data.</text>
</comment>
<comment type="subcellular location">
    <subcellularLocation>
        <location evidence="1">Nucleus</location>
    </subcellularLocation>
</comment>
<feature type="domain" description="C2H2-type" evidence="10">
    <location>
        <begin position="557"/>
        <end position="586"/>
    </location>
</feature>
<keyword evidence="9" id="KW-0472">Membrane</keyword>
<proteinExistence type="inferred from homology"/>
<dbReference type="InterPro" id="IPR056436">
    <property type="entry name" value="Znf-C2H2_ZIC1-5/GLI1-3-like"/>
</dbReference>
<accession>A0AAV7T1Z8</accession>
<feature type="domain" description="C2H2-type" evidence="10">
    <location>
        <begin position="490"/>
        <end position="520"/>
    </location>
</feature>
<feature type="domain" description="C2H2-type" evidence="10">
    <location>
        <begin position="524"/>
        <end position="556"/>
    </location>
</feature>
<evidence type="ECO:0000256" key="4">
    <source>
        <dbReference type="ARBA" id="ARBA00022737"/>
    </source>
</evidence>
<evidence type="ECO:0000259" key="10">
    <source>
        <dbReference type="PROSITE" id="PS50157"/>
    </source>
</evidence>
<dbReference type="SUPFAM" id="SSF57667">
    <property type="entry name" value="beta-beta-alpha zinc fingers"/>
    <property type="match status" value="3"/>
</dbReference>
<dbReference type="Pfam" id="PF00096">
    <property type="entry name" value="zf-C2H2"/>
    <property type="match status" value="2"/>
</dbReference>
<keyword evidence="7" id="KW-0539">Nucleus</keyword>
<dbReference type="PROSITE" id="PS00028">
    <property type="entry name" value="ZINC_FINGER_C2H2_1"/>
    <property type="match status" value="3"/>
</dbReference>
<dbReference type="Proteomes" id="UP001066276">
    <property type="component" value="Chromosome 4_1"/>
</dbReference>
<dbReference type="GO" id="GO:0000978">
    <property type="term" value="F:RNA polymerase II cis-regulatory region sequence-specific DNA binding"/>
    <property type="evidence" value="ECO:0007669"/>
    <property type="project" value="TreeGrafter"/>
</dbReference>
<keyword evidence="6" id="KW-0862">Zinc</keyword>
<evidence type="ECO:0000313" key="12">
    <source>
        <dbReference type="Proteomes" id="UP001066276"/>
    </source>
</evidence>
<dbReference type="PANTHER" id="PTHR45718:SF3">
    <property type="entry name" value="ZINC FINGER PROTEIN GLIS1"/>
    <property type="match status" value="1"/>
</dbReference>
<dbReference type="SMART" id="SM00355">
    <property type="entry name" value="ZnF_C2H2"/>
    <property type="match status" value="4"/>
</dbReference>
<keyword evidence="12" id="KW-1185">Reference proteome</keyword>
<dbReference type="AlphaFoldDB" id="A0AAV7T1Z8"/>
<protein>
    <recommendedName>
        <fullName evidence="10">C2H2-type domain-containing protein</fullName>
    </recommendedName>
</protein>
<gene>
    <name evidence="11" type="ORF">NDU88_002164</name>
</gene>
<sequence>MEPRDVARRTVVLRGVPLYCVELCGAVLSSVVLLGALWFSVELPGTAWTPVVPCEALWCCIKHCGAMWIPVVPPLCGGQGQDFCIVVYDYRSEWSSLDRHWEDEDGAQADPELQVTPTTQQRPFIRGCNAPPPGIAWPVLLFGCAVSEGYDLCHLIPDKKSMVGMDMTDMPVPVCRQSLVIHAGCPSRDHPSSCERSARFQDAMCAAAYVNGNHTPHHIKQESPSDYKALSELPADRRIADGAELRGASSLHPETNAINNSFTDSLSSYLFNNEHSSSPGPLSLGSPQHPSRMQAGNLRKRCLSGALSAAKGLDITAIIRTSQASLVTCVNGLRTSSAGISSHLGGICNNSVQKSSHPQTGAQPTNLCNLPSPTASLVPVPAECARRDCEQLQMQEGEGHANLSLMMSGAITQQGASDSRQKLSFLKQEPIDDFSNADLFQHHAALPPPYHLHQHFGHSQGALPRLHVPMSPKSLHHHDGNELDISHCKQVCRWIDCNTGYDQQDELVRHIEKTHIDQRKGEDFTCFWAGCVRRYKPFNARYKLLIHMRVHSGEKPNKCMFEGCNKAFSRLENLKIHLRSHTGEKPYLCQHPGCQKAFSNSSDRAKHQRTHLDTAYSAERNRMPARFLGVPNATPTQALCGNTSRPILPKNNRCVRSCIHALMKRY</sequence>
<evidence type="ECO:0000256" key="6">
    <source>
        <dbReference type="ARBA" id="ARBA00022833"/>
    </source>
</evidence>
<keyword evidence="9" id="KW-0812">Transmembrane</keyword>
<evidence type="ECO:0000256" key="3">
    <source>
        <dbReference type="ARBA" id="ARBA00022723"/>
    </source>
</evidence>
<keyword evidence="9" id="KW-1133">Transmembrane helix</keyword>
<evidence type="ECO:0000256" key="8">
    <source>
        <dbReference type="PROSITE-ProRule" id="PRU00042"/>
    </source>
</evidence>
<keyword evidence="4" id="KW-0677">Repeat</keyword>
<evidence type="ECO:0000256" key="9">
    <source>
        <dbReference type="SAM" id="Phobius"/>
    </source>
</evidence>
<name>A0AAV7T1Z8_PLEWA</name>
<organism evidence="11 12">
    <name type="scientific">Pleurodeles waltl</name>
    <name type="common">Iberian ribbed newt</name>
    <dbReference type="NCBI Taxonomy" id="8319"/>
    <lineage>
        <taxon>Eukaryota</taxon>
        <taxon>Metazoa</taxon>
        <taxon>Chordata</taxon>
        <taxon>Craniata</taxon>
        <taxon>Vertebrata</taxon>
        <taxon>Euteleostomi</taxon>
        <taxon>Amphibia</taxon>
        <taxon>Batrachia</taxon>
        <taxon>Caudata</taxon>
        <taxon>Salamandroidea</taxon>
        <taxon>Salamandridae</taxon>
        <taxon>Pleurodelinae</taxon>
        <taxon>Pleurodeles</taxon>
    </lineage>
</organism>
<evidence type="ECO:0000256" key="5">
    <source>
        <dbReference type="ARBA" id="ARBA00022771"/>
    </source>
</evidence>
<evidence type="ECO:0000256" key="1">
    <source>
        <dbReference type="ARBA" id="ARBA00004123"/>
    </source>
</evidence>
<dbReference type="InterPro" id="IPR043359">
    <property type="entry name" value="GLI-like"/>
</dbReference>
<comment type="similarity">
    <text evidence="2">Belongs to the GLI C2H2-type zinc-finger protein family.</text>
</comment>
<dbReference type="GO" id="GO:0008270">
    <property type="term" value="F:zinc ion binding"/>
    <property type="evidence" value="ECO:0007669"/>
    <property type="project" value="UniProtKB-KW"/>
</dbReference>
<dbReference type="InterPro" id="IPR013087">
    <property type="entry name" value="Znf_C2H2_type"/>
</dbReference>
<dbReference type="Pfam" id="PF23561">
    <property type="entry name" value="zf-C2H2_15"/>
    <property type="match status" value="1"/>
</dbReference>
<dbReference type="GO" id="GO:0005634">
    <property type="term" value="C:nucleus"/>
    <property type="evidence" value="ECO:0007669"/>
    <property type="project" value="UniProtKB-SubCell"/>
</dbReference>
<dbReference type="PANTHER" id="PTHR45718">
    <property type="entry name" value="TRANSCRIPTIONAL ACTIVATOR CUBITUS INTERRUPTUS"/>
    <property type="match status" value="1"/>
</dbReference>
<dbReference type="PROSITE" id="PS50157">
    <property type="entry name" value="ZINC_FINGER_C2H2_2"/>
    <property type="match status" value="4"/>
</dbReference>
<feature type="transmembrane region" description="Helical" evidence="9">
    <location>
        <begin position="12"/>
        <end position="39"/>
    </location>
</feature>
<dbReference type="FunFam" id="3.30.160.60:FF:000031">
    <property type="entry name" value="GLI family zinc finger 3"/>
    <property type="match status" value="1"/>
</dbReference>
<reference evidence="11" key="1">
    <citation type="journal article" date="2022" name="bioRxiv">
        <title>Sequencing and chromosome-scale assembly of the giantPleurodeles waltlgenome.</title>
        <authorList>
            <person name="Brown T."/>
            <person name="Elewa A."/>
            <person name="Iarovenko S."/>
            <person name="Subramanian E."/>
            <person name="Araus A.J."/>
            <person name="Petzold A."/>
            <person name="Susuki M."/>
            <person name="Suzuki K.-i.T."/>
            <person name="Hayashi T."/>
            <person name="Toyoda A."/>
            <person name="Oliveira C."/>
            <person name="Osipova E."/>
            <person name="Leigh N.D."/>
            <person name="Simon A."/>
            <person name="Yun M.H."/>
        </authorList>
    </citation>
    <scope>NUCLEOTIDE SEQUENCE</scope>
    <source>
        <strain evidence="11">20211129_DDA</strain>
        <tissue evidence="11">Liver</tissue>
    </source>
</reference>
<feature type="domain" description="C2H2-type" evidence="10">
    <location>
        <begin position="587"/>
        <end position="611"/>
    </location>
</feature>
<dbReference type="GO" id="GO:0000981">
    <property type="term" value="F:DNA-binding transcription factor activity, RNA polymerase II-specific"/>
    <property type="evidence" value="ECO:0007669"/>
    <property type="project" value="TreeGrafter"/>
</dbReference>
<dbReference type="FunFam" id="3.30.160.60:FF:000453">
    <property type="entry name" value="GLIS family zinc finger 3"/>
    <property type="match status" value="1"/>
</dbReference>
<keyword evidence="5 8" id="KW-0863">Zinc-finger</keyword>
<keyword evidence="3" id="KW-0479">Metal-binding</keyword>
<dbReference type="FunFam" id="3.30.160.60:FF:000048">
    <property type="entry name" value="GLI family zinc finger 3"/>
    <property type="match status" value="1"/>
</dbReference>
<dbReference type="InterPro" id="IPR036236">
    <property type="entry name" value="Znf_C2H2_sf"/>
</dbReference>
<evidence type="ECO:0000256" key="2">
    <source>
        <dbReference type="ARBA" id="ARBA00010831"/>
    </source>
</evidence>
<evidence type="ECO:0000256" key="7">
    <source>
        <dbReference type="ARBA" id="ARBA00023242"/>
    </source>
</evidence>
<dbReference type="EMBL" id="JANPWB010000007">
    <property type="protein sequence ID" value="KAJ1170286.1"/>
    <property type="molecule type" value="Genomic_DNA"/>
</dbReference>